<dbReference type="PANTHER" id="PTHR30250:SF11">
    <property type="entry name" value="O-ANTIGEN TRANSPORTER-RELATED"/>
    <property type="match status" value="1"/>
</dbReference>
<evidence type="ECO:0000313" key="7">
    <source>
        <dbReference type="EMBL" id="MCT2398067.1"/>
    </source>
</evidence>
<feature type="transmembrane region" description="Helical" evidence="6">
    <location>
        <begin position="370"/>
        <end position="386"/>
    </location>
</feature>
<feature type="transmembrane region" description="Helical" evidence="6">
    <location>
        <begin position="392"/>
        <end position="412"/>
    </location>
</feature>
<keyword evidence="4 6" id="KW-1133">Transmembrane helix</keyword>
<keyword evidence="3 6" id="KW-0812">Transmembrane</keyword>
<feature type="transmembrane region" description="Helical" evidence="6">
    <location>
        <begin position="335"/>
        <end position="358"/>
    </location>
</feature>
<evidence type="ECO:0000256" key="3">
    <source>
        <dbReference type="ARBA" id="ARBA00022692"/>
    </source>
</evidence>
<keyword evidence="8" id="KW-1185">Reference proteome</keyword>
<feature type="transmembrane region" description="Helical" evidence="6">
    <location>
        <begin position="118"/>
        <end position="136"/>
    </location>
</feature>
<dbReference type="RefSeq" id="WP_260043134.1">
    <property type="nucleotide sequence ID" value="NZ_JANZXA010000001.1"/>
</dbReference>
<dbReference type="PANTHER" id="PTHR30250">
    <property type="entry name" value="PST FAMILY PREDICTED COLANIC ACID TRANSPORTER"/>
    <property type="match status" value="1"/>
</dbReference>
<dbReference type="Proteomes" id="UP001165583">
    <property type="component" value="Unassembled WGS sequence"/>
</dbReference>
<feature type="transmembrane region" description="Helical" evidence="6">
    <location>
        <begin position="157"/>
        <end position="173"/>
    </location>
</feature>
<dbReference type="InterPro" id="IPR050833">
    <property type="entry name" value="Poly_Biosynth_Transport"/>
</dbReference>
<keyword evidence="2" id="KW-1003">Cell membrane</keyword>
<evidence type="ECO:0000256" key="6">
    <source>
        <dbReference type="SAM" id="Phobius"/>
    </source>
</evidence>
<proteinExistence type="predicted"/>
<accession>A0ABT2I0C3</accession>
<evidence type="ECO:0000313" key="8">
    <source>
        <dbReference type="Proteomes" id="UP001165583"/>
    </source>
</evidence>
<feature type="transmembrane region" description="Helical" evidence="6">
    <location>
        <begin position="15"/>
        <end position="38"/>
    </location>
</feature>
<dbReference type="EMBL" id="JANZXA010000001">
    <property type="protein sequence ID" value="MCT2398067.1"/>
    <property type="molecule type" value="Genomic_DNA"/>
</dbReference>
<feature type="transmembrane region" description="Helical" evidence="6">
    <location>
        <begin position="302"/>
        <end position="323"/>
    </location>
</feature>
<comment type="caution">
    <text evidence="7">The sequence shown here is derived from an EMBL/GenBank/DDBJ whole genome shotgun (WGS) entry which is preliminary data.</text>
</comment>
<gene>
    <name evidence="7" type="ORF">NZK81_00750</name>
</gene>
<comment type="subcellular location">
    <subcellularLocation>
        <location evidence="1">Cell membrane</location>
        <topology evidence="1">Multi-pass membrane protein</topology>
    </subcellularLocation>
</comment>
<evidence type="ECO:0000256" key="2">
    <source>
        <dbReference type="ARBA" id="ARBA00022475"/>
    </source>
</evidence>
<keyword evidence="5 6" id="KW-0472">Membrane</keyword>
<feature type="transmembrane region" description="Helical" evidence="6">
    <location>
        <begin position="44"/>
        <end position="66"/>
    </location>
</feature>
<evidence type="ECO:0008006" key="9">
    <source>
        <dbReference type="Google" id="ProtNLM"/>
    </source>
</evidence>
<sequence>MDLGIQRYRTAREPFWALASQLVTSGANFATSVIIIHGANLAIFGRYSLCFLLVMMIRKFLIGVVLTPMSSIMPTIDSGRSREYRLFLIIYAAVFAIFSGLFVWTISHPLAILFSTPWLPSIAIPLFFANSAVNYADFLRRLHLDSLRPIQSFMVDATRFTIQIGILLGLAVFQPEDLTAKAALWIWGGSALLGCGAGLYRIGQLKFAINAFKDFWIRHRAFVGWMSSSMLLDAIQNNLPMFIATSLVGESALGALRALQQFANLLNLPFNALMQVMPSMAAQRYAASGIARMRDFLVRMTAVSVLAITLLALAIVLVSDLIINQALGLHGNDVVPIFIAFVCLNILTLVRLPFFVAFSTIGKLRPLTTSNLASAFIAIIGTALWVRDMGPIAVPAFMTIGHLLSMVFLLFTRDAMALRTVK</sequence>
<feature type="transmembrane region" description="Helical" evidence="6">
    <location>
        <begin position="86"/>
        <end position="106"/>
    </location>
</feature>
<feature type="transmembrane region" description="Helical" evidence="6">
    <location>
        <begin position="185"/>
        <end position="203"/>
    </location>
</feature>
<name>A0ABT2I0C3_9SPHN</name>
<reference evidence="7" key="1">
    <citation type="submission" date="2022-09" db="EMBL/GenBank/DDBJ databases">
        <title>Novosphingobium sp. Nov., a polycyclic aromatic hydrocarbon-degrading bacterium isolated form mangrove sediments in HongKong.</title>
        <authorList>
            <person name="Hu Z."/>
        </authorList>
    </citation>
    <scope>NUCLEOTIDE SEQUENCE</scope>
    <source>
        <strain evidence="7">HK4-1</strain>
    </source>
</reference>
<evidence type="ECO:0000256" key="5">
    <source>
        <dbReference type="ARBA" id="ARBA00023136"/>
    </source>
</evidence>
<protein>
    <recommendedName>
        <fullName evidence="9">Polysaccharide biosynthesis protein C-terminal domain-containing protein</fullName>
    </recommendedName>
</protein>
<evidence type="ECO:0000256" key="4">
    <source>
        <dbReference type="ARBA" id="ARBA00022989"/>
    </source>
</evidence>
<organism evidence="7 8">
    <name type="scientific">Novosphingobium mangrovi</name>
    <name type="common">ex Huang et al. 2023</name>
    <dbReference type="NCBI Taxonomy" id="2976432"/>
    <lineage>
        <taxon>Bacteria</taxon>
        <taxon>Pseudomonadati</taxon>
        <taxon>Pseudomonadota</taxon>
        <taxon>Alphaproteobacteria</taxon>
        <taxon>Sphingomonadales</taxon>
        <taxon>Sphingomonadaceae</taxon>
        <taxon>Novosphingobium</taxon>
    </lineage>
</organism>
<evidence type="ECO:0000256" key="1">
    <source>
        <dbReference type="ARBA" id="ARBA00004651"/>
    </source>
</evidence>